<organism evidence="2 3">
    <name type="scientific">Penicillium bovifimosum</name>
    <dbReference type="NCBI Taxonomy" id="126998"/>
    <lineage>
        <taxon>Eukaryota</taxon>
        <taxon>Fungi</taxon>
        <taxon>Dikarya</taxon>
        <taxon>Ascomycota</taxon>
        <taxon>Pezizomycotina</taxon>
        <taxon>Eurotiomycetes</taxon>
        <taxon>Eurotiomycetidae</taxon>
        <taxon>Eurotiales</taxon>
        <taxon>Aspergillaceae</taxon>
        <taxon>Penicillium</taxon>
    </lineage>
</organism>
<proteinExistence type="predicted"/>
<reference evidence="2" key="2">
    <citation type="journal article" date="2023" name="IMA Fungus">
        <title>Comparative genomic study of the Penicillium genus elucidates a diverse pangenome and 15 lateral gene transfer events.</title>
        <authorList>
            <person name="Petersen C."/>
            <person name="Sorensen T."/>
            <person name="Nielsen M.R."/>
            <person name="Sondergaard T.E."/>
            <person name="Sorensen J.L."/>
            <person name="Fitzpatrick D.A."/>
            <person name="Frisvad J.C."/>
            <person name="Nielsen K.L."/>
        </authorList>
    </citation>
    <scope>NUCLEOTIDE SEQUENCE</scope>
    <source>
        <strain evidence="2">IBT 22155</strain>
    </source>
</reference>
<dbReference type="EMBL" id="JAPQKL010000002">
    <property type="protein sequence ID" value="KAJ5143725.1"/>
    <property type="molecule type" value="Genomic_DNA"/>
</dbReference>
<gene>
    <name evidence="2" type="ORF">N7515_002512</name>
</gene>
<protein>
    <recommendedName>
        <fullName evidence="1">DUF6589 domain-containing protein</fullName>
    </recommendedName>
</protein>
<comment type="caution">
    <text evidence="2">The sequence shown here is derived from an EMBL/GenBank/DDBJ whole genome shotgun (WGS) entry which is preliminary data.</text>
</comment>
<evidence type="ECO:0000313" key="2">
    <source>
        <dbReference type="EMBL" id="KAJ5143725.1"/>
    </source>
</evidence>
<evidence type="ECO:0000259" key="1">
    <source>
        <dbReference type="Pfam" id="PF20231"/>
    </source>
</evidence>
<name>A0A9W9HCD9_9EURO</name>
<dbReference type="RefSeq" id="XP_056525369.1">
    <property type="nucleotide sequence ID" value="XM_056663256.1"/>
</dbReference>
<dbReference type="AlphaFoldDB" id="A0A9W9HCD9"/>
<dbReference type="Proteomes" id="UP001149079">
    <property type="component" value="Unassembled WGS sequence"/>
</dbReference>
<feature type="domain" description="DUF6589" evidence="1">
    <location>
        <begin position="36"/>
        <end position="168"/>
    </location>
</feature>
<dbReference type="OrthoDB" id="3919880at2759"/>
<dbReference type="GeneID" id="81402426"/>
<evidence type="ECO:0000313" key="3">
    <source>
        <dbReference type="Proteomes" id="UP001149079"/>
    </source>
</evidence>
<sequence length="190" mass="21697">MDAIQVVQTEMPEASDWKNPFEPVPVFVASFHDISMSSDFQASDAWINIQKRCIFNAINAVYPSAVAKIYRGAEDRRPSMPQLDILSCTRTEHLTLGSILENEATKTGTYRVLENIFLKQLGLDEQSAFQDRLYLVYGDQKTCNLIRLCQNQRSESSETYYRLEQVLQRISRGYLFQQNILSGPGEARTS</sequence>
<dbReference type="Pfam" id="PF20231">
    <property type="entry name" value="DUF6589"/>
    <property type="match status" value="1"/>
</dbReference>
<accession>A0A9W9HCD9</accession>
<keyword evidence="3" id="KW-1185">Reference proteome</keyword>
<reference evidence="2" key="1">
    <citation type="submission" date="2022-11" db="EMBL/GenBank/DDBJ databases">
        <authorList>
            <person name="Petersen C."/>
        </authorList>
    </citation>
    <scope>NUCLEOTIDE SEQUENCE</scope>
    <source>
        <strain evidence="2">IBT 22155</strain>
    </source>
</reference>
<dbReference type="InterPro" id="IPR046496">
    <property type="entry name" value="DUF6589"/>
</dbReference>